<organism evidence="1 2">
    <name type="scientific">Stylosanthes scabra</name>
    <dbReference type="NCBI Taxonomy" id="79078"/>
    <lineage>
        <taxon>Eukaryota</taxon>
        <taxon>Viridiplantae</taxon>
        <taxon>Streptophyta</taxon>
        <taxon>Embryophyta</taxon>
        <taxon>Tracheophyta</taxon>
        <taxon>Spermatophyta</taxon>
        <taxon>Magnoliopsida</taxon>
        <taxon>eudicotyledons</taxon>
        <taxon>Gunneridae</taxon>
        <taxon>Pentapetalae</taxon>
        <taxon>rosids</taxon>
        <taxon>fabids</taxon>
        <taxon>Fabales</taxon>
        <taxon>Fabaceae</taxon>
        <taxon>Papilionoideae</taxon>
        <taxon>50 kb inversion clade</taxon>
        <taxon>dalbergioids sensu lato</taxon>
        <taxon>Dalbergieae</taxon>
        <taxon>Pterocarpus clade</taxon>
        <taxon>Stylosanthes</taxon>
    </lineage>
</organism>
<protein>
    <submittedName>
        <fullName evidence="1">Uncharacterized protein</fullName>
    </submittedName>
</protein>
<dbReference type="EMBL" id="JASCZI010060427">
    <property type="protein sequence ID" value="MED6130982.1"/>
    <property type="molecule type" value="Genomic_DNA"/>
</dbReference>
<comment type="caution">
    <text evidence="1">The sequence shown here is derived from an EMBL/GenBank/DDBJ whole genome shotgun (WGS) entry which is preliminary data.</text>
</comment>
<name>A0ABU6S3V9_9FABA</name>
<gene>
    <name evidence="1" type="ORF">PIB30_005936</name>
</gene>
<reference evidence="1 2" key="1">
    <citation type="journal article" date="2023" name="Plants (Basel)">
        <title>Bridging the Gap: Combining Genomics and Transcriptomics Approaches to Understand Stylosanthes scabra, an Orphan Legume from the Brazilian Caatinga.</title>
        <authorList>
            <person name="Ferreira-Neto J.R.C."/>
            <person name="da Silva M.D."/>
            <person name="Binneck E."/>
            <person name="de Melo N.F."/>
            <person name="da Silva R.H."/>
            <person name="de Melo A.L.T.M."/>
            <person name="Pandolfi V."/>
            <person name="Bustamante F.O."/>
            <person name="Brasileiro-Vidal A.C."/>
            <person name="Benko-Iseppon A.M."/>
        </authorList>
    </citation>
    <scope>NUCLEOTIDE SEQUENCE [LARGE SCALE GENOMIC DNA]</scope>
    <source>
        <tissue evidence="1">Leaves</tissue>
    </source>
</reference>
<proteinExistence type="predicted"/>
<evidence type="ECO:0000313" key="2">
    <source>
        <dbReference type="Proteomes" id="UP001341840"/>
    </source>
</evidence>
<evidence type="ECO:0000313" key="1">
    <source>
        <dbReference type="EMBL" id="MED6130982.1"/>
    </source>
</evidence>
<keyword evidence="2" id="KW-1185">Reference proteome</keyword>
<sequence>MFGWLDALCGDELDCDRICTDAVPPLVCAECVSPFGDCYKLGFSLKLFLLAERSGPVCGLCGHYTFSMVVRFLGACSRNQAKEFDKFWNILELENHVIFARLTLWRVMTVFLQVSTMAASPRDPVAVAIVIVAITIFCDSRFCLPMESGGVKLLDVSVFLRALVRDFGAKIPHNKWCALRRPCWMVWLPNPICVPEDV</sequence>
<dbReference type="Proteomes" id="UP001341840">
    <property type="component" value="Unassembled WGS sequence"/>
</dbReference>
<accession>A0ABU6S3V9</accession>